<sequence>MNREVVVRLALVAVQLGCLAWLANTYGESVIFPALLACALPWMLLALPNQPPWVDVEQASPAETHELADQLSLSSSHNARTATEVSLSVQRLADYAASHLCAISQLAGDTQQIAQQIGSTTESAKHADQAAQAARDSSGAGKQLIEQSTVLMQTLAKGMDDSIALLDQLNTKSAKIVQVTQVIDSIAAQTNLLALNAAIEAARAGEMGRGFAVVADEVRNLAKRTANSTSEVSGIVEEINAEAQRVAEGIDQLTVQVQAGARLVEQASQCLVEIDDHTDRVRQQTTQITHSSAANYGHLTCLATAMEHVRNDLITSEEQTRHLGNDVNGLATRLEEVSGLLTESELQRRDSQNHS</sequence>
<evidence type="ECO:0000256" key="3">
    <source>
        <dbReference type="ARBA" id="ARBA00022692"/>
    </source>
</evidence>
<evidence type="ECO:0000256" key="5">
    <source>
        <dbReference type="ARBA" id="ARBA00023136"/>
    </source>
</evidence>
<keyword evidence="5" id="KW-0472">Membrane</keyword>
<keyword evidence="3" id="KW-0812">Transmembrane</keyword>
<evidence type="ECO:0000259" key="9">
    <source>
        <dbReference type="PROSITE" id="PS50111"/>
    </source>
</evidence>
<evidence type="ECO:0000256" key="7">
    <source>
        <dbReference type="ARBA" id="ARBA00029447"/>
    </source>
</evidence>
<comment type="similarity">
    <text evidence="7">Belongs to the methyl-accepting chemotaxis (MCP) protein family.</text>
</comment>
<comment type="subcellular location">
    <subcellularLocation>
        <location evidence="1">Membrane</location>
    </subcellularLocation>
</comment>
<proteinExistence type="inferred from homology"/>
<evidence type="ECO:0000313" key="11">
    <source>
        <dbReference type="Proteomes" id="UP000243207"/>
    </source>
</evidence>
<evidence type="ECO:0000313" key="10">
    <source>
        <dbReference type="EMBL" id="SDR97463.1"/>
    </source>
</evidence>
<dbReference type="AlphaFoldDB" id="A0A1H1NER1"/>
<dbReference type="GO" id="GO:0004888">
    <property type="term" value="F:transmembrane signaling receptor activity"/>
    <property type="evidence" value="ECO:0007669"/>
    <property type="project" value="InterPro"/>
</dbReference>
<keyword evidence="11" id="KW-1185">Reference proteome</keyword>
<keyword evidence="6 8" id="KW-0807">Transducer</keyword>
<dbReference type="Gene3D" id="1.10.287.950">
    <property type="entry name" value="Methyl-accepting chemotaxis protein"/>
    <property type="match status" value="1"/>
</dbReference>
<dbReference type="STRING" id="487184.SAMN05216421_0669"/>
<dbReference type="EMBL" id="LT629736">
    <property type="protein sequence ID" value="SDR97463.1"/>
    <property type="molecule type" value="Genomic_DNA"/>
</dbReference>
<dbReference type="PROSITE" id="PS50111">
    <property type="entry name" value="CHEMOTAXIS_TRANSDUC_2"/>
    <property type="match status" value="1"/>
</dbReference>
<dbReference type="Pfam" id="PF00015">
    <property type="entry name" value="MCPsignal"/>
    <property type="match status" value="1"/>
</dbReference>
<dbReference type="GO" id="GO:0016020">
    <property type="term" value="C:membrane"/>
    <property type="evidence" value="ECO:0007669"/>
    <property type="project" value="UniProtKB-SubCell"/>
</dbReference>
<dbReference type="GO" id="GO:0007165">
    <property type="term" value="P:signal transduction"/>
    <property type="evidence" value="ECO:0007669"/>
    <property type="project" value="UniProtKB-KW"/>
</dbReference>
<evidence type="ECO:0000256" key="2">
    <source>
        <dbReference type="ARBA" id="ARBA00022500"/>
    </source>
</evidence>
<evidence type="ECO:0000256" key="4">
    <source>
        <dbReference type="ARBA" id="ARBA00022989"/>
    </source>
</evidence>
<name>A0A1H1NER1_9GAMM</name>
<gene>
    <name evidence="10" type="ORF">SAMN05216421_0669</name>
</gene>
<dbReference type="SMART" id="SM00283">
    <property type="entry name" value="MA"/>
    <property type="match status" value="1"/>
</dbReference>
<dbReference type="Proteomes" id="UP000243207">
    <property type="component" value="Chromosome I"/>
</dbReference>
<evidence type="ECO:0000256" key="8">
    <source>
        <dbReference type="PROSITE-ProRule" id="PRU00284"/>
    </source>
</evidence>
<dbReference type="InterPro" id="IPR004090">
    <property type="entry name" value="Chemotax_Me-accpt_rcpt"/>
</dbReference>
<dbReference type="InterPro" id="IPR004089">
    <property type="entry name" value="MCPsignal_dom"/>
</dbReference>
<dbReference type="PRINTS" id="PR00260">
    <property type="entry name" value="CHEMTRNSDUCR"/>
</dbReference>
<evidence type="ECO:0000256" key="1">
    <source>
        <dbReference type="ARBA" id="ARBA00004370"/>
    </source>
</evidence>
<feature type="domain" description="Methyl-accepting transducer" evidence="9">
    <location>
        <begin position="74"/>
        <end position="310"/>
    </location>
</feature>
<protein>
    <submittedName>
        <fullName evidence="10">Methyl-accepting chemotaxis protein</fullName>
    </submittedName>
</protein>
<dbReference type="PANTHER" id="PTHR32089">
    <property type="entry name" value="METHYL-ACCEPTING CHEMOTAXIS PROTEIN MCPB"/>
    <property type="match status" value="1"/>
</dbReference>
<accession>A0A1H1NER1</accession>
<dbReference type="PANTHER" id="PTHR32089:SF120">
    <property type="entry name" value="METHYL-ACCEPTING CHEMOTAXIS PROTEIN TLPQ"/>
    <property type="match status" value="1"/>
</dbReference>
<keyword evidence="2" id="KW-0145">Chemotaxis</keyword>
<dbReference type="SUPFAM" id="SSF58104">
    <property type="entry name" value="Methyl-accepting chemotaxis protein (MCP) signaling domain"/>
    <property type="match status" value="1"/>
</dbReference>
<organism evidence="10 11">
    <name type="scientific">Halopseudomonas xinjiangensis</name>
    <dbReference type="NCBI Taxonomy" id="487184"/>
    <lineage>
        <taxon>Bacteria</taxon>
        <taxon>Pseudomonadati</taxon>
        <taxon>Pseudomonadota</taxon>
        <taxon>Gammaproteobacteria</taxon>
        <taxon>Pseudomonadales</taxon>
        <taxon>Pseudomonadaceae</taxon>
        <taxon>Halopseudomonas</taxon>
    </lineage>
</organism>
<dbReference type="GO" id="GO:0006935">
    <property type="term" value="P:chemotaxis"/>
    <property type="evidence" value="ECO:0007669"/>
    <property type="project" value="UniProtKB-KW"/>
</dbReference>
<keyword evidence="4" id="KW-1133">Transmembrane helix</keyword>
<reference evidence="11" key="1">
    <citation type="submission" date="2016-10" db="EMBL/GenBank/DDBJ databases">
        <authorList>
            <person name="Varghese N."/>
            <person name="Submissions S."/>
        </authorList>
    </citation>
    <scope>NUCLEOTIDE SEQUENCE [LARGE SCALE GENOMIC DNA]</scope>
    <source>
        <strain evidence="11">NRRL B-51270</strain>
    </source>
</reference>
<evidence type="ECO:0000256" key="6">
    <source>
        <dbReference type="ARBA" id="ARBA00023224"/>
    </source>
</evidence>